<dbReference type="GO" id="GO:0016853">
    <property type="term" value="F:isomerase activity"/>
    <property type="evidence" value="ECO:0007669"/>
    <property type="project" value="UniProtKB-KW"/>
</dbReference>
<gene>
    <name evidence="3" type="ORF">GPLA_4191</name>
</gene>
<dbReference type="GO" id="GO:1901135">
    <property type="term" value="P:carbohydrate derivative metabolic process"/>
    <property type="evidence" value="ECO:0007669"/>
    <property type="project" value="InterPro"/>
</dbReference>
<dbReference type="RefSeq" id="WP_007106834.1">
    <property type="nucleotide sequence ID" value="NZ_BAER01000126.1"/>
</dbReference>
<organism evidence="3 4">
    <name type="scientific">Paraglaciecola polaris LMG 21857</name>
    <dbReference type="NCBI Taxonomy" id="1129793"/>
    <lineage>
        <taxon>Bacteria</taxon>
        <taxon>Pseudomonadati</taxon>
        <taxon>Pseudomonadota</taxon>
        <taxon>Gammaproteobacteria</taxon>
        <taxon>Alteromonadales</taxon>
        <taxon>Alteromonadaceae</taxon>
        <taxon>Paraglaciecola</taxon>
    </lineage>
</organism>
<dbReference type="GO" id="GO:0097367">
    <property type="term" value="F:carbohydrate derivative binding"/>
    <property type="evidence" value="ECO:0007669"/>
    <property type="project" value="InterPro"/>
</dbReference>
<dbReference type="OrthoDB" id="9761808at2"/>
<dbReference type="Gene3D" id="3.40.50.10490">
    <property type="entry name" value="Glucose-6-phosphate isomerase like protein, domain 1"/>
    <property type="match status" value="2"/>
</dbReference>
<feature type="domain" description="SIS" evidence="2">
    <location>
        <begin position="194"/>
        <end position="331"/>
    </location>
</feature>
<evidence type="ECO:0000259" key="2">
    <source>
        <dbReference type="PROSITE" id="PS51464"/>
    </source>
</evidence>
<name>K7AIJ5_9ALTE</name>
<keyword evidence="1" id="KW-0677">Repeat</keyword>
<dbReference type="InterPro" id="IPR046348">
    <property type="entry name" value="SIS_dom_sf"/>
</dbReference>
<dbReference type="PANTHER" id="PTHR10937:SF8">
    <property type="entry name" value="AMINOTRANSFERASE-RELATED"/>
    <property type="match status" value="1"/>
</dbReference>
<dbReference type="STRING" id="1129793.GPLA_4191"/>
<evidence type="ECO:0000313" key="4">
    <source>
        <dbReference type="Proteomes" id="UP000006322"/>
    </source>
</evidence>
<protein>
    <submittedName>
        <fullName evidence="3">Glucosamine-6-phosphate isomerase</fullName>
        <ecNumber evidence="3">3.5.99.6</ecNumber>
    </submittedName>
</protein>
<dbReference type="EC" id="3.5.99.6" evidence="3"/>
<dbReference type="InterPro" id="IPR035490">
    <property type="entry name" value="GlmS/FrlB_SIS"/>
</dbReference>
<dbReference type="CDD" id="cd05009">
    <property type="entry name" value="SIS_GlmS_GlmD_2"/>
    <property type="match status" value="1"/>
</dbReference>
<proteinExistence type="predicted"/>
<keyword evidence="3" id="KW-0378">Hydrolase</keyword>
<dbReference type="PANTHER" id="PTHR10937">
    <property type="entry name" value="GLUCOSAMINE--FRUCTOSE-6-PHOSPHATE AMINOTRANSFERASE, ISOMERIZING"/>
    <property type="match status" value="1"/>
</dbReference>
<evidence type="ECO:0000313" key="3">
    <source>
        <dbReference type="EMBL" id="GAC35070.1"/>
    </source>
</evidence>
<reference evidence="4" key="1">
    <citation type="journal article" date="2014" name="Environ. Microbiol.">
        <title>Comparative genomics of the marine bacterial genus Glaciecola reveals the high degree of genomic diversity and genomic characteristic for cold adaptation.</title>
        <authorList>
            <person name="Qin Q.L."/>
            <person name="Xie B.B."/>
            <person name="Yu Y."/>
            <person name="Shu Y.L."/>
            <person name="Rong J.C."/>
            <person name="Zhang Y.J."/>
            <person name="Zhao D.L."/>
            <person name="Chen X.L."/>
            <person name="Zhang X.Y."/>
            <person name="Chen B."/>
            <person name="Zhou B.C."/>
            <person name="Zhang Y.Z."/>
        </authorList>
    </citation>
    <scope>NUCLEOTIDE SEQUENCE [LARGE SCALE GENOMIC DNA]</scope>
    <source>
        <strain evidence="4">LMG 21857</strain>
    </source>
</reference>
<dbReference type="NCBIfam" id="NF046059">
    <property type="entry name" value="NagB_SO3506"/>
    <property type="match status" value="1"/>
</dbReference>
<dbReference type="CDD" id="cd05008">
    <property type="entry name" value="SIS_GlmS_GlmD_1"/>
    <property type="match status" value="1"/>
</dbReference>
<dbReference type="PROSITE" id="PS51464">
    <property type="entry name" value="SIS"/>
    <property type="match status" value="2"/>
</dbReference>
<dbReference type="GO" id="GO:0004342">
    <property type="term" value="F:glucosamine-6-phosphate deaminase activity"/>
    <property type="evidence" value="ECO:0007669"/>
    <property type="project" value="UniProtKB-EC"/>
</dbReference>
<accession>K7AIJ5</accession>
<keyword evidence="4" id="KW-1185">Reference proteome</keyword>
<dbReference type="AlphaFoldDB" id="K7AIJ5"/>
<dbReference type="SUPFAM" id="SSF53697">
    <property type="entry name" value="SIS domain"/>
    <property type="match status" value="1"/>
</dbReference>
<comment type="caution">
    <text evidence="3">The sequence shown here is derived from an EMBL/GenBank/DDBJ whole genome shotgun (WGS) entry which is preliminary data.</text>
</comment>
<dbReference type="InterPro" id="IPR001347">
    <property type="entry name" value="SIS_dom"/>
</dbReference>
<evidence type="ECO:0000256" key="1">
    <source>
        <dbReference type="ARBA" id="ARBA00022737"/>
    </source>
</evidence>
<feature type="domain" description="SIS" evidence="2">
    <location>
        <begin position="30"/>
        <end position="182"/>
    </location>
</feature>
<dbReference type="Proteomes" id="UP000006322">
    <property type="component" value="Unassembled WGS sequence"/>
</dbReference>
<dbReference type="EMBL" id="BAER01000126">
    <property type="protein sequence ID" value="GAC35070.1"/>
    <property type="molecule type" value="Genomic_DNA"/>
</dbReference>
<dbReference type="InterPro" id="IPR035466">
    <property type="entry name" value="GlmS/AgaS_SIS"/>
</dbReference>
<dbReference type="Pfam" id="PF01380">
    <property type="entry name" value="SIS"/>
    <property type="match status" value="2"/>
</dbReference>
<keyword evidence="3" id="KW-0413">Isomerase</keyword>
<sequence>MTSIMATEAASAPALLAEQLKLNKVICQRLADKIRQFNPSVVYIVARGSSDHAGVFAKYLIEIELGIPVVAAAPSVVTIFHKQLKLSNALVIGISQSGRSPDIVQHMQMAKDAGALCVGLVNDESSPLAALVDELLPLRVGQEIAVAATKSYLACLSALLQLVAYCKDDAGLIAGVENIPQALAEAVDGPAQLKVSMFRDTDKCIVLGRGFGYAIAKEIALKLKEVCAIQAEAFSSAEFVHGPVALAQKPLQVLSLMLRDESFEAHQQQVDDLVQRGAGVVTLRQFPNRLHPRIAALVLMQRFYLDIADISLQLGCDPDTPKGLNKVTLTV</sequence>